<accession>A0ABU0EA97</accession>
<dbReference type="Proteomes" id="UP001239626">
    <property type="component" value="Unassembled WGS sequence"/>
</dbReference>
<evidence type="ECO:0000313" key="3">
    <source>
        <dbReference type="EMBL" id="MDQ0371797.1"/>
    </source>
</evidence>
<dbReference type="InterPro" id="IPR011099">
    <property type="entry name" value="Glyco_hydro_67_C"/>
</dbReference>
<dbReference type="InterPro" id="IPR017853">
    <property type="entry name" value="GH"/>
</dbReference>
<organism evidence="3 4">
    <name type="scientific">Cellulomonas humilata</name>
    <dbReference type="NCBI Taxonomy" id="144055"/>
    <lineage>
        <taxon>Bacteria</taxon>
        <taxon>Bacillati</taxon>
        <taxon>Actinomycetota</taxon>
        <taxon>Actinomycetes</taxon>
        <taxon>Micrococcales</taxon>
        <taxon>Cellulomonadaceae</taxon>
        <taxon>Cellulomonas</taxon>
    </lineage>
</organism>
<proteinExistence type="predicted"/>
<comment type="caution">
    <text evidence="3">The sequence shown here is derived from an EMBL/GenBank/DDBJ whole genome shotgun (WGS) entry which is preliminary data.</text>
</comment>
<keyword evidence="4" id="KW-1185">Reference proteome</keyword>
<dbReference type="RefSeq" id="WP_307488858.1">
    <property type="nucleotide sequence ID" value="NZ_JAUSVB010000001.1"/>
</dbReference>
<keyword evidence="1" id="KW-1133">Transmembrane helix</keyword>
<feature type="transmembrane region" description="Helical" evidence="1">
    <location>
        <begin position="843"/>
        <end position="864"/>
    </location>
</feature>
<dbReference type="Pfam" id="PF07477">
    <property type="entry name" value="Glyco_hydro_67C"/>
    <property type="match status" value="1"/>
</dbReference>
<evidence type="ECO:0000313" key="4">
    <source>
        <dbReference type="Proteomes" id="UP001239626"/>
    </source>
</evidence>
<feature type="transmembrane region" description="Helical" evidence="1">
    <location>
        <begin position="738"/>
        <end position="758"/>
    </location>
</feature>
<protein>
    <recommendedName>
        <fullName evidence="2">Glycosyl hydrolase family 67 C-terminal domain-containing protein</fullName>
    </recommendedName>
</protein>
<keyword evidence="1" id="KW-0812">Transmembrane</keyword>
<dbReference type="SUPFAM" id="SSF51445">
    <property type="entry name" value="(Trans)glycosidases"/>
    <property type="match status" value="1"/>
</dbReference>
<name>A0ABU0EA97_9CELL</name>
<keyword evidence="1" id="KW-0472">Membrane</keyword>
<evidence type="ECO:0000256" key="1">
    <source>
        <dbReference type="SAM" id="Phobius"/>
    </source>
</evidence>
<feature type="transmembrane region" description="Helical" evidence="1">
    <location>
        <begin position="976"/>
        <end position="994"/>
    </location>
</feature>
<feature type="transmembrane region" description="Helical" evidence="1">
    <location>
        <begin position="884"/>
        <end position="904"/>
    </location>
</feature>
<sequence length="1008" mass="107059">MSRSRAWPSFVAALVVLALGALVAVGVGQALGLSYEPADTPPAAVSAVDLDPLVPAPAIATIDVPAGEQVALAASAVSDALTTRGLPAPTVGVGTGDADLTVSLVPPFTDSAEAYRVRTAGRLVLEASETAGAAAGLYALADRIRSGAALPADGAAVEPRLGLRLVDSGSVGREADPAAFATGTDYSLNTDVVAGAVLPEAPWVDQDVVDEIDAQFRQLVQHALRHGYNGVVVPGFLEYVTFSGVGDGHEVYPEGDPHVARAEAMVEAFGPVFAYAQDMGMHVYLLTDMLAVSPPLEAYLERTVGGLDVDDPALWSVYQAGLSELFESMPFVDGLMVRVGEGGAVYQAGWDFSSRLAVTSQSSVQAMLNALLETASAHDREIIFRTWTVGVGAVGDLHTNPKSYEAVLGGIDDPHLIVSTKYTMGDFYSHLPLNPTLETGSHRRIVEFQARREFEGFGALPNDLVADEAQALQQFLAANPHVEGVWNWTQDGGPLRAGPMTLYLRTGFWQMYDLNTYGTARLAWDPDLEPSQVTGDWVRQTLSSDPATSTEITEALARSREAITRGLYIQPFAEQTVKALGLEPPPMMWIFEWDIVTGDSAALDSIYEVSRDGLDVAIADGAGAAEVSAGMREQVASTSPDTWHSPELYRSFVDALDYETDLLGTLAAYRETVLRHAEWLDTGSATAHDQWRAAEQDYRAARAAHVERYSGDLDLPAYLFTAADLGSDRADRDPAMAWAARGLLLAVVVVLVLGFTSARLPGAAALRALVVAATRPWRLGDVPAPTTRADRVLVWALPAVVLVLSRCVYTWFAAPAHLVATLGAWLVLAGVLRWVVRGRDPFHLWAALGGVVLLRTVILLVALVVRGPGRYWFGFWTDPAARTAYITVAFAAFCWLFVVVALVLRRAYGLGTTRSLGATLVAGGTALAVVAGGVAVIGLERALTIWNDQMALLPWGLSRILGITVHLGIPPSSAGVLAVVGIVVAAVGVALALAGRRAPDLTVAATRL</sequence>
<feature type="transmembrane region" description="Helical" evidence="1">
    <location>
        <begin position="916"/>
        <end position="939"/>
    </location>
</feature>
<gene>
    <name evidence="3" type="ORF">J2X26_000094</name>
</gene>
<feature type="domain" description="Glycosyl hydrolase family 67 C-terminal" evidence="2">
    <location>
        <begin position="513"/>
        <end position="565"/>
    </location>
</feature>
<feature type="transmembrane region" description="Helical" evidence="1">
    <location>
        <begin position="818"/>
        <end position="836"/>
    </location>
</feature>
<feature type="transmembrane region" description="Helical" evidence="1">
    <location>
        <begin position="792"/>
        <end position="812"/>
    </location>
</feature>
<reference evidence="3 4" key="1">
    <citation type="submission" date="2023-07" db="EMBL/GenBank/DDBJ databases">
        <title>Sorghum-associated microbial communities from plants grown in Nebraska, USA.</title>
        <authorList>
            <person name="Schachtman D."/>
        </authorList>
    </citation>
    <scope>NUCLEOTIDE SEQUENCE [LARGE SCALE GENOMIC DNA]</scope>
    <source>
        <strain evidence="3 4">BE332</strain>
    </source>
</reference>
<dbReference type="EMBL" id="JAUSVB010000001">
    <property type="protein sequence ID" value="MDQ0371797.1"/>
    <property type="molecule type" value="Genomic_DNA"/>
</dbReference>
<evidence type="ECO:0000259" key="2">
    <source>
        <dbReference type="Pfam" id="PF07477"/>
    </source>
</evidence>